<feature type="domain" description="AstE/AspA barrel-sandwich hybrid" evidence="1">
    <location>
        <begin position="2"/>
        <end position="26"/>
    </location>
</feature>
<dbReference type="Gene3D" id="2.40.50.630">
    <property type="match status" value="1"/>
</dbReference>
<dbReference type="eggNOG" id="COG2988">
    <property type="taxonomic scope" value="Bacteria"/>
</dbReference>
<evidence type="ECO:0000313" key="3">
    <source>
        <dbReference type="Proteomes" id="UP000029227"/>
    </source>
</evidence>
<accession>A0A090QYN6</accession>
<dbReference type="EC" id="3.5.1.96" evidence="2"/>
<dbReference type="GO" id="GO:0009017">
    <property type="term" value="F:succinylglutamate desuccinylase activity"/>
    <property type="evidence" value="ECO:0007669"/>
    <property type="project" value="UniProtKB-EC"/>
</dbReference>
<name>A0A090QYN6_9GAMM</name>
<proteinExistence type="predicted"/>
<dbReference type="AlphaFoldDB" id="A0A090QYN6"/>
<dbReference type="Proteomes" id="UP000029227">
    <property type="component" value="Unassembled WGS sequence"/>
</dbReference>
<organism evidence="2 3">
    <name type="scientific">Photobacterium aphoticum</name>
    <dbReference type="NCBI Taxonomy" id="754436"/>
    <lineage>
        <taxon>Bacteria</taxon>
        <taxon>Pseudomonadati</taxon>
        <taxon>Pseudomonadota</taxon>
        <taxon>Gammaproteobacteria</taxon>
        <taxon>Vibrionales</taxon>
        <taxon>Vibrionaceae</taxon>
        <taxon>Photobacterium</taxon>
    </lineage>
</organism>
<dbReference type="EMBL" id="BBMN01000024">
    <property type="protein sequence ID" value="GAL08325.1"/>
    <property type="molecule type" value="Genomic_DNA"/>
</dbReference>
<evidence type="ECO:0000259" key="1">
    <source>
        <dbReference type="Pfam" id="PF04952"/>
    </source>
</evidence>
<protein>
    <submittedName>
        <fullName evidence="2">Succinylglutamate desuccinylase</fullName>
        <ecNumber evidence="2">3.5.1.96</ecNumber>
    </submittedName>
</protein>
<gene>
    <name evidence="2" type="ORF">JCM19237_2879</name>
</gene>
<dbReference type="Pfam" id="PF04952">
    <property type="entry name" value="AstE_AspA_hybrid"/>
    <property type="match status" value="1"/>
</dbReference>
<dbReference type="STRING" id="754436.JCM19237_2879"/>
<keyword evidence="2" id="KW-0378">Hydrolase</keyword>
<sequence length="38" mass="3927">MEGGEAIVFPNANVAVGQRAALLVQQTGVTLTDQVTVK</sequence>
<reference evidence="2 3" key="1">
    <citation type="journal article" date="2014" name="Genome Announc.">
        <title>Draft Genome Sequences of Two Vibrionaceae Species, Vibrio ponticus C121 and Photobacterium aphoticum C119, Isolated as Coral Reef Microbiota.</title>
        <authorList>
            <person name="Al-saari N."/>
            <person name="Meirelles P.M."/>
            <person name="Mino S."/>
            <person name="Suda W."/>
            <person name="Oshima K."/>
            <person name="Hattori M."/>
            <person name="Ohkuma M."/>
            <person name="Thompson F.L."/>
            <person name="Gomez-Gil B."/>
            <person name="Sawabe T."/>
            <person name="Sawabe T."/>
        </authorList>
    </citation>
    <scope>NUCLEOTIDE SEQUENCE [LARGE SCALE GENOMIC DNA]</scope>
    <source>
        <strain evidence="2 3">JCM 19237</strain>
    </source>
</reference>
<evidence type="ECO:0000313" key="2">
    <source>
        <dbReference type="EMBL" id="GAL08325.1"/>
    </source>
</evidence>
<comment type="caution">
    <text evidence="2">The sequence shown here is derived from an EMBL/GenBank/DDBJ whole genome shotgun (WGS) entry which is preliminary data.</text>
</comment>
<dbReference type="InterPro" id="IPR007036">
    <property type="entry name" value="Aste_AspA_hybrid_dom"/>
</dbReference>